<evidence type="ECO:0000313" key="1">
    <source>
        <dbReference type="EMBL" id="EJF60697.1"/>
    </source>
</evidence>
<feature type="non-terminal residue" evidence="1">
    <location>
        <position position="1"/>
    </location>
</feature>
<dbReference type="OMA" id="PERSDIC"/>
<dbReference type="OrthoDB" id="10261556at2759"/>
<dbReference type="RefSeq" id="XP_007366534.1">
    <property type="nucleotide sequence ID" value="XM_007366472.1"/>
</dbReference>
<dbReference type="KEGG" id="dsq:DICSQDRAFT_62156"/>
<organism evidence="1 2">
    <name type="scientific">Dichomitus squalens (strain LYAD-421)</name>
    <name type="common">Western red white-rot fungus</name>
    <dbReference type="NCBI Taxonomy" id="732165"/>
    <lineage>
        <taxon>Eukaryota</taxon>
        <taxon>Fungi</taxon>
        <taxon>Dikarya</taxon>
        <taxon>Basidiomycota</taxon>
        <taxon>Agaricomycotina</taxon>
        <taxon>Agaricomycetes</taxon>
        <taxon>Polyporales</taxon>
        <taxon>Polyporaceae</taxon>
        <taxon>Dichomitus</taxon>
    </lineage>
</organism>
<dbReference type="HOGENOM" id="CLU_001103_19_1_1"/>
<dbReference type="Proteomes" id="UP000053319">
    <property type="component" value="Unassembled WGS sequence"/>
</dbReference>
<reference evidence="1 2" key="1">
    <citation type="journal article" date="2012" name="Science">
        <title>The Paleozoic origin of enzymatic lignin decomposition reconstructed from 31 fungal genomes.</title>
        <authorList>
            <person name="Floudas D."/>
            <person name="Binder M."/>
            <person name="Riley R."/>
            <person name="Barry K."/>
            <person name="Blanchette R.A."/>
            <person name="Henrissat B."/>
            <person name="Martinez A.T."/>
            <person name="Otillar R."/>
            <person name="Spatafora J.W."/>
            <person name="Yadav J.S."/>
            <person name="Aerts A."/>
            <person name="Benoit I."/>
            <person name="Boyd A."/>
            <person name="Carlson A."/>
            <person name="Copeland A."/>
            <person name="Coutinho P.M."/>
            <person name="de Vries R.P."/>
            <person name="Ferreira P."/>
            <person name="Findley K."/>
            <person name="Foster B."/>
            <person name="Gaskell J."/>
            <person name="Glotzer D."/>
            <person name="Gorecki P."/>
            <person name="Heitman J."/>
            <person name="Hesse C."/>
            <person name="Hori C."/>
            <person name="Igarashi K."/>
            <person name="Jurgens J.A."/>
            <person name="Kallen N."/>
            <person name="Kersten P."/>
            <person name="Kohler A."/>
            <person name="Kuees U."/>
            <person name="Kumar T.K.A."/>
            <person name="Kuo A."/>
            <person name="LaButti K."/>
            <person name="Larrondo L.F."/>
            <person name="Lindquist E."/>
            <person name="Ling A."/>
            <person name="Lombard V."/>
            <person name="Lucas S."/>
            <person name="Lundell T."/>
            <person name="Martin R."/>
            <person name="McLaughlin D.J."/>
            <person name="Morgenstern I."/>
            <person name="Morin E."/>
            <person name="Murat C."/>
            <person name="Nagy L.G."/>
            <person name="Nolan M."/>
            <person name="Ohm R.A."/>
            <person name="Patyshakuliyeva A."/>
            <person name="Rokas A."/>
            <person name="Ruiz-Duenas F.J."/>
            <person name="Sabat G."/>
            <person name="Salamov A."/>
            <person name="Samejima M."/>
            <person name="Schmutz J."/>
            <person name="Slot J.C."/>
            <person name="St John F."/>
            <person name="Stenlid J."/>
            <person name="Sun H."/>
            <person name="Sun S."/>
            <person name="Syed K."/>
            <person name="Tsang A."/>
            <person name="Wiebenga A."/>
            <person name="Young D."/>
            <person name="Pisabarro A."/>
            <person name="Eastwood D.C."/>
            <person name="Martin F."/>
            <person name="Cullen D."/>
            <person name="Grigoriev I.V."/>
            <person name="Hibbett D.S."/>
        </authorList>
    </citation>
    <scope>NUCLEOTIDE SEQUENCE [LARGE SCALE GENOMIC DNA]</scope>
    <source>
        <strain evidence="1 2">LYAD-421 SS1</strain>
    </source>
</reference>
<accession>R7T0L0</accession>
<evidence type="ECO:0000313" key="2">
    <source>
        <dbReference type="Proteomes" id="UP000053319"/>
    </source>
</evidence>
<dbReference type="GeneID" id="18843098"/>
<protein>
    <submittedName>
        <fullName evidence="1">Uncharacterized protein</fullName>
    </submittedName>
</protein>
<name>R7T0L0_DICSQ</name>
<dbReference type="AlphaFoldDB" id="R7T0L0"/>
<dbReference type="EMBL" id="JH719414">
    <property type="protein sequence ID" value="EJF60697.1"/>
    <property type="molecule type" value="Genomic_DNA"/>
</dbReference>
<gene>
    <name evidence="1" type="ORF">DICSQDRAFT_62156</name>
</gene>
<sequence length="108" mass="12715">KLQCPMSSFKDLDFLVPFDWTPERSDICIPCFVVFFDNIEESIKAAERLRTRLTKKFCDRVVWFNSDNTPDFREETTSEFRDHKIYGLYCTDSFGMVSNKLDTSSEDT</sequence>
<proteinExistence type="predicted"/>